<evidence type="ECO:0000256" key="6">
    <source>
        <dbReference type="SAM" id="MobiDB-lite"/>
    </source>
</evidence>
<protein>
    <submittedName>
        <fullName evidence="9">Sigma-70 family RNA polymerase sigma factor</fullName>
    </submittedName>
</protein>
<dbReference type="InterPro" id="IPR013324">
    <property type="entry name" value="RNA_pol_sigma_r3/r4-like"/>
</dbReference>
<feature type="domain" description="Helix-turn-helix conjugative transposon-like" evidence="8">
    <location>
        <begin position="44"/>
        <end position="73"/>
    </location>
</feature>
<evidence type="ECO:0000256" key="1">
    <source>
        <dbReference type="ARBA" id="ARBA00010641"/>
    </source>
</evidence>
<reference evidence="9 10" key="1">
    <citation type="journal article" date="2021" name="Sci. Rep.">
        <title>The distribution of antibiotic resistance genes in chicken gut microbiota commensals.</title>
        <authorList>
            <person name="Juricova H."/>
            <person name="Matiasovicova J."/>
            <person name="Kubasova T."/>
            <person name="Cejkova D."/>
            <person name="Rychlik I."/>
        </authorList>
    </citation>
    <scope>NUCLEOTIDE SEQUENCE [LARGE SCALE GENOMIC DNA]</scope>
    <source>
        <strain evidence="9 10">An537</strain>
    </source>
</reference>
<gene>
    <name evidence="9" type="ORF">H6A01_01140</name>
</gene>
<dbReference type="PANTHER" id="PTHR43133:SF8">
    <property type="entry name" value="RNA POLYMERASE SIGMA FACTOR HI_1459-RELATED"/>
    <property type="match status" value="1"/>
</dbReference>
<evidence type="ECO:0000313" key="9">
    <source>
        <dbReference type="EMBL" id="MBM6911932.1"/>
    </source>
</evidence>
<feature type="domain" description="RNA polymerase sigma-70 region 4" evidence="7">
    <location>
        <begin position="176"/>
        <end position="222"/>
    </location>
</feature>
<comment type="caution">
    <text evidence="9">The sequence shown here is derived from an EMBL/GenBank/DDBJ whole genome shotgun (WGS) entry which is preliminary data.</text>
</comment>
<keyword evidence="10" id="KW-1185">Reference proteome</keyword>
<evidence type="ECO:0000259" key="7">
    <source>
        <dbReference type="Pfam" id="PF04545"/>
    </source>
</evidence>
<evidence type="ECO:0000256" key="5">
    <source>
        <dbReference type="ARBA" id="ARBA00023163"/>
    </source>
</evidence>
<dbReference type="SUPFAM" id="SSF88946">
    <property type="entry name" value="Sigma2 domain of RNA polymerase sigma factors"/>
    <property type="match status" value="1"/>
</dbReference>
<keyword evidence="4" id="KW-0238">DNA-binding</keyword>
<dbReference type="Pfam" id="PF04545">
    <property type="entry name" value="Sigma70_r4"/>
    <property type="match status" value="1"/>
</dbReference>
<keyword evidence="5" id="KW-0804">Transcription</keyword>
<evidence type="ECO:0000256" key="4">
    <source>
        <dbReference type="ARBA" id="ARBA00023125"/>
    </source>
</evidence>
<evidence type="ECO:0000256" key="3">
    <source>
        <dbReference type="ARBA" id="ARBA00023082"/>
    </source>
</evidence>
<dbReference type="NCBIfam" id="TIGR02937">
    <property type="entry name" value="sigma70-ECF"/>
    <property type="match status" value="1"/>
</dbReference>
<feature type="compositionally biased region" description="Basic and acidic residues" evidence="6">
    <location>
        <begin position="1"/>
        <end position="16"/>
    </location>
</feature>
<evidence type="ECO:0000259" key="8">
    <source>
        <dbReference type="Pfam" id="PF12645"/>
    </source>
</evidence>
<dbReference type="Pfam" id="PF12645">
    <property type="entry name" value="HTH_16"/>
    <property type="match status" value="1"/>
</dbReference>
<dbReference type="InterPro" id="IPR039425">
    <property type="entry name" value="RNA_pol_sigma-70-like"/>
</dbReference>
<organism evidence="9 10">
    <name type="scientific">Veillonella magna</name>
    <dbReference type="NCBI Taxonomy" id="464322"/>
    <lineage>
        <taxon>Bacteria</taxon>
        <taxon>Bacillati</taxon>
        <taxon>Bacillota</taxon>
        <taxon>Negativicutes</taxon>
        <taxon>Veillonellales</taxon>
        <taxon>Veillonellaceae</taxon>
        <taxon>Veillonella</taxon>
    </lineage>
</organism>
<dbReference type="InterPro" id="IPR014284">
    <property type="entry name" value="RNA_pol_sigma-70_dom"/>
</dbReference>
<comment type="similarity">
    <text evidence="1">Belongs to the sigma-70 factor family. ECF subfamily.</text>
</comment>
<keyword evidence="2" id="KW-0805">Transcription regulation</keyword>
<proteinExistence type="inferred from homology"/>
<keyword evidence="3" id="KW-0731">Sigma factor</keyword>
<dbReference type="InterPro" id="IPR013325">
    <property type="entry name" value="RNA_pol_sigma_r2"/>
</dbReference>
<dbReference type="InterPro" id="IPR036388">
    <property type="entry name" value="WH-like_DNA-bd_sf"/>
</dbReference>
<sequence length="231" mass="26165">MTHERDNVVTPKECKMSTEQSSARNSVARKPTPDWAVIDKRDNDLVLRAQHGDQRAYERLLKVYNPMIQKCCASLRGKSYGDDVLDLVWIATVKAVNSYDPAKGFSFTCHLNHSLSFGKLKGLKHVMQVAEREELFKDGVIGEEMVPVGLEGSTSYDTERVAVGHMVEAMVDALVEELDEEEREIIYAIYYEGLSVAELAARKGISRQAMNKRRNSCVKKLRMLAKRHKEC</sequence>
<accession>A0ABS2GDN4</accession>
<evidence type="ECO:0000313" key="10">
    <source>
        <dbReference type="Proteomes" id="UP000707138"/>
    </source>
</evidence>
<dbReference type="SUPFAM" id="SSF88659">
    <property type="entry name" value="Sigma3 and sigma4 domains of RNA polymerase sigma factors"/>
    <property type="match status" value="1"/>
</dbReference>
<dbReference type="InterPro" id="IPR024760">
    <property type="entry name" value="HTH_dom_conjug_TS-like"/>
</dbReference>
<evidence type="ECO:0000256" key="2">
    <source>
        <dbReference type="ARBA" id="ARBA00023015"/>
    </source>
</evidence>
<name>A0ABS2GDN4_9FIRM</name>
<feature type="region of interest" description="Disordered" evidence="6">
    <location>
        <begin position="1"/>
        <end position="30"/>
    </location>
</feature>
<dbReference type="Gene3D" id="1.10.1740.10">
    <property type="match status" value="1"/>
</dbReference>
<dbReference type="PANTHER" id="PTHR43133">
    <property type="entry name" value="RNA POLYMERASE ECF-TYPE SIGMA FACTO"/>
    <property type="match status" value="1"/>
</dbReference>
<dbReference type="InterPro" id="IPR007630">
    <property type="entry name" value="RNA_pol_sigma70_r4"/>
</dbReference>
<dbReference type="RefSeq" id="WP_205087246.1">
    <property type="nucleotide sequence ID" value="NZ_JACJLA010000001.1"/>
</dbReference>
<dbReference type="Proteomes" id="UP000707138">
    <property type="component" value="Unassembled WGS sequence"/>
</dbReference>
<dbReference type="EMBL" id="JACJLA010000001">
    <property type="protein sequence ID" value="MBM6911932.1"/>
    <property type="molecule type" value="Genomic_DNA"/>
</dbReference>
<dbReference type="Gene3D" id="1.10.10.10">
    <property type="entry name" value="Winged helix-like DNA-binding domain superfamily/Winged helix DNA-binding domain"/>
    <property type="match status" value="1"/>
</dbReference>